<keyword evidence="6" id="KW-0547">Nucleotide-binding</keyword>
<evidence type="ECO:0000256" key="5">
    <source>
        <dbReference type="ARBA" id="ARBA00022695"/>
    </source>
</evidence>
<comment type="catalytic activity">
    <reaction evidence="8">
        <text>alpha-D-mannose 1-phosphate + GTP + H(+) = GDP-alpha-D-mannose + diphosphate</text>
        <dbReference type="Rhea" id="RHEA:15229"/>
        <dbReference type="ChEBI" id="CHEBI:15378"/>
        <dbReference type="ChEBI" id="CHEBI:33019"/>
        <dbReference type="ChEBI" id="CHEBI:37565"/>
        <dbReference type="ChEBI" id="CHEBI:57527"/>
        <dbReference type="ChEBI" id="CHEBI:58409"/>
        <dbReference type="EC" id="2.7.7.13"/>
    </reaction>
</comment>
<dbReference type="InterPro" id="IPR049577">
    <property type="entry name" value="GMPP_N"/>
</dbReference>
<reference evidence="13 14" key="1">
    <citation type="submission" date="2024-06" db="EMBL/GenBank/DDBJ databases">
        <title>Genomic Encyclopedia of Type Strains, Phase V (KMG-V): Genome sequencing to study the core and pangenomes of soil and plant-associated prokaryotes.</title>
        <authorList>
            <person name="Whitman W."/>
        </authorList>
    </citation>
    <scope>NUCLEOTIDE SEQUENCE [LARGE SCALE GENOMIC DNA]</scope>
    <source>
        <strain evidence="13 14">NE40</strain>
    </source>
</reference>
<dbReference type="Pfam" id="PF00483">
    <property type="entry name" value="NTP_transferase"/>
    <property type="match status" value="1"/>
</dbReference>
<dbReference type="GO" id="GO:0016853">
    <property type="term" value="F:isomerase activity"/>
    <property type="evidence" value="ECO:0007669"/>
    <property type="project" value="UniProtKB-KW"/>
</dbReference>
<dbReference type="Pfam" id="PF22640">
    <property type="entry name" value="ManC_GMP_beta-helix"/>
    <property type="match status" value="1"/>
</dbReference>
<dbReference type="InterPro" id="IPR054566">
    <property type="entry name" value="ManC/GMP-like_b-helix"/>
</dbReference>
<dbReference type="GO" id="GO:0016779">
    <property type="term" value="F:nucleotidyltransferase activity"/>
    <property type="evidence" value="ECO:0007669"/>
    <property type="project" value="UniProtKB-KW"/>
</dbReference>
<feature type="domain" description="MannoseP isomerase/GMP-like beta-helix" evidence="12">
    <location>
        <begin position="326"/>
        <end position="380"/>
    </location>
</feature>
<sequence length="504" mass="56212">MPDVRHYCWALSAIIPLFAVNNKKIINKKYMAMRITPIILSGGNGSRLWPQSRALYPKQFLALVNEKTMLQNTLERVSDSSLYSAPVVVANEEHRFIVAEQSRDAGVELNNIILEPVARNTAPAVAVAALDALETMGAEEDALLLVLAADHVIENLRAFENAVLLAKQSALESKLVTFGIIPDQPETGYGYIKAKGKSGVQLVEKFVEKPDKITAEGYVASGDYYWNSGMFLFSARQYLNELQALQPVMHKSCVNAYQSAVKDRDFIRLDKGSFDECPDNSIDYAVMEKTSSAVVVPMDAGWCDVGSWSALWMLGKKDENNNTIQGDVILNDVKNCYIHSEKSLIAVVGVQDLVITESDDALLIAHKDCVQDVKKVVERLKESNRPETQMHRKVYRPWGFYDSVDTGQRFQVKRITVNAGEKLSVQKHHHRAEHWVVVSGTAKVTLGNKELLVTENQSTYIPVGEVHALENPGKIPLQLIEVQTGSYLGEDDIVRFDDLYGRTQ</sequence>
<dbReference type="NCBIfam" id="TIGR01479">
    <property type="entry name" value="GMP_PMI"/>
    <property type="match status" value="1"/>
</dbReference>
<feature type="domain" description="Nucleotidyl transferase" evidence="10">
    <location>
        <begin position="37"/>
        <end position="319"/>
    </location>
</feature>
<protein>
    <recommendedName>
        <fullName evidence="3">mannose-1-phosphate guanylyltransferase</fullName>
        <ecNumber evidence="3">2.7.7.13</ecNumber>
    </recommendedName>
</protein>
<dbReference type="Pfam" id="PF01050">
    <property type="entry name" value="MannoseP_isomer"/>
    <property type="match status" value="1"/>
</dbReference>
<evidence type="ECO:0000259" key="11">
    <source>
        <dbReference type="Pfam" id="PF01050"/>
    </source>
</evidence>
<evidence type="ECO:0000259" key="12">
    <source>
        <dbReference type="Pfam" id="PF22640"/>
    </source>
</evidence>
<dbReference type="InterPro" id="IPR014710">
    <property type="entry name" value="RmlC-like_jellyroll"/>
</dbReference>
<dbReference type="Gene3D" id="3.90.550.10">
    <property type="entry name" value="Spore Coat Polysaccharide Biosynthesis Protein SpsA, Chain A"/>
    <property type="match status" value="1"/>
</dbReference>
<evidence type="ECO:0000256" key="7">
    <source>
        <dbReference type="ARBA" id="ARBA00023134"/>
    </source>
</evidence>
<feature type="domain" description="Mannose-6-phosphate isomerase type II C-terminal" evidence="11">
    <location>
        <begin position="384"/>
        <end position="498"/>
    </location>
</feature>
<keyword evidence="13" id="KW-0413">Isomerase</keyword>
<dbReference type="InterPro" id="IPR011051">
    <property type="entry name" value="RmlC_Cupin_sf"/>
</dbReference>
<evidence type="ECO:0000259" key="10">
    <source>
        <dbReference type="Pfam" id="PF00483"/>
    </source>
</evidence>
<organism evidence="13 14">
    <name type="scientific">Endozoicomonas lisbonensis</name>
    <dbReference type="NCBI Taxonomy" id="3120522"/>
    <lineage>
        <taxon>Bacteria</taxon>
        <taxon>Pseudomonadati</taxon>
        <taxon>Pseudomonadota</taxon>
        <taxon>Gammaproteobacteria</taxon>
        <taxon>Oceanospirillales</taxon>
        <taxon>Endozoicomonadaceae</taxon>
        <taxon>Endozoicomonas</taxon>
    </lineage>
</organism>
<comment type="caution">
    <text evidence="13">The sequence shown here is derived from an EMBL/GenBank/DDBJ whole genome shotgun (WGS) entry which is preliminary data.</text>
</comment>
<dbReference type="Gene3D" id="2.60.120.10">
    <property type="entry name" value="Jelly Rolls"/>
    <property type="match status" value="1"/>
</dbReference>
<dbReference type="SUPFAM" id="SSF51182">
    <property type="entry name" value="RmlC-like cupins"/>
    <property type="match status" value="1"/>
</dbReference>
<dbReference type="InterPro" id="IPR029044">
    <property type="entry name" value="Nucleotide-diphossugar_trans"/>
</dbReference>
<dbReference type="Proteomes" id="UP001549366">
    <property type="component" value="Unassembled WGS sequence"/>
</dbReference>
<evidence type="ECO:0000256" key="8">
    <source>
        <dbReference type="ARBA" id="ARBA00047343"/>
    </source>
</evidence>
<dbReference type="InterPro" id="IPR005835">
    <property type="entry name" value="NTP_transferase_dom"/>
</dbReference>
<evidence type="ECO:0000256" key="2">
    <source>
        <dbReference type="ARBA" id="ARBA00006115"/>
    </source>
</evidence>
<evidence type="ECO:0000256" key="3">
    <source>
        <dbReference type="ARBA" id="ARBA00012387"/>
    </source>
</evidence>
<keyword evidence="14" id="KW-1185">Reference proteome</keyword>
<keyword evidence="7" id="KW-0342">GTP-binding</keyword>
<keyword evidence="4" id="KW-0808">Transferase</keyword>
<evidence type="ECO:0000256" key="9">
    <source>
        <dbReference type="RuleBase" id="RU004190"/>
    </source>
</evidence>
<accession>A0ABV2SMK5</accession>
<gene>
    <name evidence="13" type="ORF">V5J35_004184</name>
</gene>
<comment type="similarity">
    <text evidence="2 9">Belongs to the mannose-6-phosphate isomerase type 2 family.</text>
</comment>
<evidence type="ECO:0000313" key="13">
    <source>
        <dbReference type="EMBL" id="MET4758992.1"/>
    </source>
</evidence>
<dbReference type="EMBL" id="JBEWTB010000002">
    <property type="protein sequence ID" value="MET4758992.1"/>
    <property type="molecule type" value="Genomic_DNA"/>
</dbReference>
<dbReference type="InterPro" id="IPR006375">
    <property type="entry name" value="Man1P_GuaTrfase/Man6P_Isoase"/>
</dbReference>
<evidence type="ECO:0000256" key="4">
    <source>
        <dbReference type="ARBA" id="ARBA00022679"/>
    </source>
</evidence>
<evidence type="ECO:0000313" key="14">
    <source>
        <dbReference type="Proteomes" id="UP001549366"/>
    </source>
</evidence>
<dbReference type="InterPro" id="IPR051161">
    <property type="entry name" value="Mannose-6P_isomerase_type2"/>
</dbReference>
<dbReference type="CDD" id="cd02509">
    <property type="entry name" value="GDP-M1P_Guanylyltransferase"/>
    <property type="match status" value="1"/>
</dbReference>
<dbReference type="CDD" id="cd02213">
    <property type="entry name" value="cupin_PMI_typeII_C"/>
    <property type="match status" value="1"/>
</dbReference>
<dbReference type="EC" id="2.7.7.13" evidence="3"/>
<dbReference type="PANTHER" id="PTHR46390:SF1">
    <property type="entry name" value="MANNOSE-1-PHOSPHATE GUANYLYLTRANSFERASE"/>
    <property type="match status" value="1"/>
</dbReference>
<name>A0ABV2SMK5_9GAMM</name>
<evidence type="ECO:0000256" key="1">
    <source>
        <dbReference type="ARBA" id="ARBA00004823"/>
    </source>
</evidence>
<dbReference type="RefSeq" id="WP_354009027.1">
    <property type="nucleotide sequence ID" value="NZ_JBEWTA010000001.1"/>
</dbReference>
<dbReference type="SUPFAM" id="SSF53448">
    <property type="entry name" value="Nucleotide-diphospho-sugar transferases"/>
    <property type="match status" value="1"/>
</dbReference>
<keyword evidence="5 13" id="KW-0548">Nucleotidyltransferase</keyword>
<proteinExistence type="inferred from homology"/>
<evidence type="ECO:0000256" key="6">
    <source>
        <dbReference type="ARBA" id="ARBA00022741"/>
    </source>
</evidence>
<dbReference type="InterPro" id="IPR001538">
    <property type="entry name" value="Man6P_isomerase-2_C"/>
</dbReference>
<dbReference type="PANTHER" id="PTHR46390">
    <property type="entry name" value="MANNOSE-1-PHOSPHATE GUANYLYLTRANSFERASE"/>
    <property type="match status" value="1"/>
</dbReference>
<comment type="pathway">
    <text evidence="1">Nucleotide-sugar biosynthesis; GDP-alpha-D-mannose biosynthesis; GDP-alpha-D-mannose from alpha-D-mannose 1-phosphate (GTP route): step 1/1.</text>
</comment>